<feature type="transmembrane region" description="Helical" evidence="1">
    <location>
        <begin position="104"/>
        <end position="125"/>
    </location>
</feature>
<keyword evidence="1" id="KW-0472">Membrane</keyword>
<keyword evidence="3" id="KW-1185">Reference proteome</keyword>
<dbReference type="EMBL" id="CP141615">
    <property type="protein sequence ID" value="WRP18321.1"/>
    <property type="molecule type" value="Genomic_DNA"/>
</dbReference>
<organism evidence="2 3">
    <name type="scientific">Carboxydichorda subterranea</name>
    <dbReference type="NCBI Taxonomy" id="3109565"/>
    <lineage>
        <taxon>Bacteria</taxon>
        <taxon>Bacillati</taxon>
        <taxon>Bacillota</taxon>
        <taxon>Limnochordia</taxon>
        <taxon>Limnochordales</taxon>
        <taxon>Geochordaceae</taxon>
        <taxon>Carboxydichorda</taxon>
    </lineage>
</organism>
<feature type="transmembrane region" description="Helical" evidence="1">
    <location>
        <begin position="63"/>
        <end position="83"/>
    </location>
</feature>
<reference evidence="2 3" key="1">
    <citation type="journal article" date="2024" name="Front. Microbiol.">
        <title>Novel thermophilic genera Geochorda gen. nov. and Carboxydochorda gen. nov. from the deep terrestrial subsurface reveal the ecophysiological diversity in the class Limnochordia.</title>
        <authorList>
            <person name="Karnachuk O.V."/>
            <person name="Lukina A.P."/>
            <person name="Avakyan M.R."/>
            <person name="Kadnikov V.V."/>
            <person name="Begmatov S."/>
            <person name="Beletsky A.V."/>
            <person name="Vlasova K.G."/>
            <person name="Novikov A.A."/>
            <person name="Shcherbakova V.A."/>
            <person name="Mardanov A.V."/>
            <person name="Ravin N.V."/>
        </authorList>
    </citation>
    <scope>NUCLEOTIDE SEQUENCE [LARGE SCALE GENOMIC DNA]</scope>
    <source>
        <strain evidence="2 3">L945</strain>
    </source>
</reference>
<evidence type="ECO:0000256" key="1">
    <source>
        <dbReference type="SAM" id="Phobius"/>
    </source>
</evidence>
<keyword evidence="1" id="KW-0812">Transmembrane</keyword>
<dbReference type="Proteomes" id="UP001332192">
    <property type="component" value="Chromosome"/>
</dbReference>
<proteinExistence type="predicted"/>
<feature type="transmembrane region" description="Helical" evidence="1">
    <location>
        <begin position="25"/>
        <end position="43"/>
    </location>
</feature>
<name>A0ABZ1C0Q3_9FIRM</name>
<dbReference type="Pfam" id="PF06686">
    <property type="entry name" value="SpoIIIAC"/>
    <property type="match status" value="2"/>
</dbReference>
<dbReference type="InterPro" id="IPR025664">
    <property type="entry name" value="Spore_III_AC/AD"/>
</dbReference>
<gene>
    <name evidence="2" type="ORF">U7230_04760</name>
</gene>
<evidence type="ECO:0000313" key="2">
    <source>
        <dbReference type="EMBL" id="WRP18321.1"/>
    </source>
</evidence>
<accession>A0ABZ1C0Q3</accession>
<sequence length="129" mass="13337">MAKVAGVGLVVTVWITLLKGRTPEFSLALLVAFTALALGTIVGPLREVVETFGRLNRAAGGSAMYIEVILKSVAIAYVAGFAAQLSRDAGQQSVAMTVETVGKVAVLASALPVFVALLDALWRLLPAVG</sequence>
<protein>
    <submittedName>
        <fullName evidence="2">SpoIIIAC/SpoIIIAD family protein</fullName>
    </submittedName>
</protein>
<dbReference type="RefSeq" id="WP_324717592.1">
    <property type="nucleotide sequence ID" value="NZ_CP141615.1"/>
</dbReference>
<evidence type="ECO:0000313" key="3">
    <source>
        <dbReference type="Proteomes" id="UP001332192"/>
    </source>
</evidence>
<keyword evidence="1" id="KW-1133">Transmembrane helix</keyword>